<evidence type="ECO:0000313" key="2">
    <source>
        <dbReference type="Proteomes" id="UP000887013"/>
    </source>
</evidence>
<dbReference type="AlphaFoldDB" id="A0A8X6MY44"/>
<gene>
    <name evidence="1" type="ORF">NPIL_425891</name>
</gene>
<evidence type="ECO:0000313" key="1">
    <source>
        <dbReference type="EMBL" id="GFS83653.1"/>
    </source>
</evidence>
<sequence>MSSTTMRNRKPLFHRRNLVTSERTAGVELNSVRGKVKSRVRSRVATVLIIQKNILTLKATPPLKLLNQRENSSENALPAIKREHGNDFQLSVIVVQ</sequence>
<protein>
    <submittedName>
        <fullName evidence="1">Uncharacterized protein</fullName>
    </submittedName>
</protein>
<organism evidence="1 2">
    <name type="scientific">Nephila pilipes</name>
    <name type="common">Giant wood spider</name>
    <name type="synonym">Nephila maculata</name>
    <dbReference type="NCBI Taxonomy" id="299642"/>
    <lineage>
        <taxon>Eukaryota</taxon>
        <taxon>Metazoa</taxon>
        <taxon>Ecdysozoa</taxon>
        <taxon>Arthropoda</taxon>
        <taxon>Chelicerata</taxon>
        <taxon>Arachnida</taxon>
        <taxon>Araneae</taxon>
        <taxon>Araneomorphae</taxon>
        <taxon>Entelegynae</taxon>
        <taxon>Araneoidea</taxon>
        <taxon>Nephilidae</taxon>
        <taxon>Nephila</taxon>
    </lineage>
</organism>
<name>A0A8X6MY44_NEPPI</name>
<proteinExistence type="predicted"/>
<comment type="caution">
    <text evidence="1">The sequence shown here is derived from an EMBL/GenBank/DDBJ whole genome shotgun (WGS) entry which is preliminary data.</text>
</comment>
<reference evidence="1" key="1">
    <citation type="submission" date="2020-08" db="EMBL/GenBank/DDBJ databases">
        <title>Multicomponent nature underlies the extraordinary mechanical properties of spider dragline silk.</title>
        <authorList>
            <person name="Kono N."/>
            <person name="Nakamura H."/>
            <person name="Mori M."/>
            <person name="Yoshida Y."/>
            <person name="Ohtoshi R."/>
            <person name="Malay A.D."/>
            <person name="Moran D.A.P."/>
            <person name="Tomita M."/>
            <person name="Numata K."/>
            <person name="Arakawa K."/>
        </authorList>
    </citation>
    <scope>NUCLEOTIDE SEQUENCE</scope>
</reference>
<dbReference type="Proteomes" id="UP000887013">
    <property type="component" value="Unassembled WGS sequence"/>
</dbReference>
<dbReference type="EMBL" id="BMAW01098225">
    <property type="protein sequence ID" value="GFS83653.1"/>
    <property type="molecule type" value="Genomic_DNA"/>
</dbReference>
<accession>A0A8X6MY44</accession>
<keyword evidence="2" id="KW-1185">Reference proteome</keyword>